<keyword evidence="2" id="KW-1133">Transmembrane helix</keyword>
<feature type="compositionally biased region" description="Low complexity" evidence="1">
    <location>
        <begin position="324"/>
        <end position="341"/>
    </location>
</feature>
<feature type="region of interest" description="Disordered" evidence="1">
    <location>
        <begin position="318"/>
        <end position="357"/>
    </location>
</feature>
<sequence>MSDGKSQLASSDFAFIDLHSYFMSDFTFQFSFSALGVLMFLTSVVYHSFVFPRDSPLCYPVLRSRSLFHLNSPNTTSSLLPVLSATRNLSFEVLCWSLSANAAESDLTTKHNLKKRRNRVSKKKKKLLISSNPSIRIRRRSMTEEHATDSSLTLTIIAPARDRHVRGGSKKEVCGSCCTGGRGEPPMIVRDGIEAEVEFSPHKILSKLQNDSHDSVGNVFLDVYPTLSTTSSPPLPTSTSPSSTSASVRSPSPPPPPSSPPSPPPSPSSSQFRDPPPLPTLFGPLLQFLHDTNSSFFINLYRPSPEIPLGITLFQDHPSTSAKTSPLASGTTTSSTSWSTPSSPPLSSPATRPFPWW</sequence>
<evidence type="ECO:0000313" key="4">
    <source>
        <dbReference type="Proteomes" id="UP001603857"/>
    </source>
</evidence>
<protein>
    <submittedName>
        <fullName evidence="3">Uncharacterized protein</fullName>
    </submittedName>
</protein>
<accession>A0ABD1LD13</accession>
<feature type="transmembrane region" description="Helical" evidence="2">
    <location>
        <begin position="26"/>
        <end position="46"/>
    </location>
</feature>
<name>A0ABD1LD13_9FABA</name>
<keyword evidence="2" id="KW-0812">Transmembrane</keyword>
<proteinExistence type="predicted"/>
<keyword evidence="4" id="KW-1185">Reference proteome</keyword>
<dbReference type="EMBL" id="JBGMDY010000009">
    <property type="protein sequence ID" value="KAL2321418.1"/>
    <property type="molecule type" value="Genomic_DNA"/>
</dbReference>
<evidence type="ECO:0000256" key="2">
    <source>
        <dbReference type="SAM" id="Phobius"/>
    </source>
</evidence>
<feature type="compositionally biased region" description="Pro residues" evidence="1">
    <location>
        <begin position="251"/>
        <end position="267"/>
    </location>
</feature>
<comment type="caution">
    <text evidence="3">The sequence shown here is derived from an EMBL/GenBank/DDBJ whole genome shotgun (WGS) entry which is preliminary data.</text>
</comment>
<organism evidence="3 4">
    <name type="scientific">Flemingia macrophylla</name>
    <dbReference type="NCBI Taxonomy" id="520843"/>
    <lineage>
        <taxon>Eukaryota</taxon>
        <taxon>Viridiplantae</taxon>
        <taxon>Streptophyta</taxon>
        <taxon>Embryophyta</taxon>
        <taxon>Tracheophyta</taxon>
        <taxon>Spermatophyta</taxon>
        <taxon>Magnoliopsida</taxon>
        <taxon>eudicotyledons</taxon>
        <taxon>Gunneridae</taxon>
        <taxon>Pentapetalae</taxon>
        <taxon>rosids</taxon>
        <taxon>fabids</taxon>
        <taxon>Fabales</taxon>
        <taxon>Fabaceae</taxon>
        <taxon>Papilionoideae</taxon>
        <taxon>50 kb inversion clade</taxon>
        <taxon>NPAAA clade</taxon>
        <taxon>indigoferoid/millettioid clade</taxon>
        <taxon>Phaseoleae</taxon>
        <taxon>Flemingia</taxon>
    </lineage>
</organism>
<evidence type="ECO:0000313" key="3">
    <source>
        <dbReference type="EMBL" id="KAL2321418.1"/>
    </source>
</evidence>
<evidence type="ECO:0000256" key="1">
    <source>
        <dbReference type="SAM" id="MobiDB-lite"/>
    </source>
</evidence>
<feature type="region of interest" description="Disordered" evidence="1">
    <location>
        <begin position="228"/>
        <end position="277"/>
    </location>
</feature>
<gene>
    <name evidence="3" type="ORF">Fmac_025797</name>
</gene>
<feature type="compositionally biased region" description="Low complexity" evidence="1">
    <location>
        <begin position="228"/>
        <end position="250"/>
    </location>
</feature>
<keyword evidence="2" id="KW-0472">Membrane</keyword>
<dbReference type="Proteomes" id="UP001603857">
    <property type="component" value="Unassembled WGS sequence"/>
</dbReference>
<dbReference type="AlphaFoldDB" id="A0ABD1LD13"/>
<reference evidence="3 4" key="1">
    <citation type="submission" date="2024-08" db="EMBL/GenBank/DDBJ databases">
        <title>Insights into the chromosomal genome structure of Flemingia macrophylla.</title>
        <authorList>
            <person name="Ding Y."/>
            <person name="Zhao Y."/>
            <person name="Bi W."/>
            <person name="Wu M."/>
            <person name="Zhao G."/>
            <person name="Gong Y."/>
            <person name="Li W."/>
            <person name="Zhang P."/>
        </authorList>
    </citation>
    <scope>NUCLEOTIDE SEQUENCE [LARGE SCALE GENOMIC DNA]</scope>
    <source>
        <strain evidence="3">DYQJB</strain>
        <tissue evidence="3">Leaf</tissue>
    </source>
</reference>